<dbReference type="RefSeq" id="WP_268781138.1">
    <property type="nucleotide sequence ID" value="NZ_JAPRAT010000034.1"/>
</dbReference>
<dbReference type="InterPro" id="IPR029063">
    <property type="entry name" value="SAM-dependent_MTases_sf"/>
</dbReference>
<dbReference type="Gene3D" id="3.40.50.150">
    <property type="entry name" value="Vaccinia Virus protein VP39"/>
    <property type="match status" value="1"/>
</dbReference>
<keyword evidence="2" id="KW-0489">Methyltransferase</keyword>
<evidence type="ECO:0000313" key="3">
    <source>
        <dbReference type="Proteomes" id="UP001084197"/>
    </source>
</evidence>
<dbReference type="GO" id="GO:0008168">
    <property type="term" value="F:methyltransferase activity"/>
    <property type="evidence" value="ECO:0007669"/>
    <property type="project" value="UniProtKB-KW"/>
</dbReference>
<name>A0A9J6RGV3_9BACI</name>
<dbReference type="Proteomes" id="UP001084197">
    <property type="component" value="Unassembled WGS sequence"/>
</dbReference>
<evidence type="ECO:0000313" key="2">
    <source>
        <dbReference type="EMBL" id="MCZ0704369.1"/>
    </source>
</evidence>
<keyword evidence="3" id="KW-1185">Reference proteome</keyword>
<dbReference type="SUPFAM" id="SSF53335">
    <property type="entry name" value="S-adenosyl-L-methionine-dependent methyltransferases"/>
    <property type="match status" value="1"/>
</dbReference>
<dbReference type="InterPro" id="IPR041698">
    <property type="entry name" value="Methyltransf_25"/>
</dbReference>
<comment type="caution">
    <text evidence="2">The sequence shown here is derived from an EMBL/GenBank/DDBJ whole genome shotgun (WGS) entry which is preliminary data.</text>
</comment>
<protein>
    <submittedName>
        <fullName evidence="2">Class I SAM-dependent methyltransferase</fullName>
    </submittedName>
</protein>
<gene>
    <name evidence="2" type="ORF">OWO01_14260</name>
</gene>
<dbReference type="Pfam" id="PF13649">
    <property type="entry name" value="Methyltransf_25"/>
    <property type="match status" value="1"/>
</dbReference>
<dbReference type="AlphaFoldDB" id="A0A9J6RGV3"/>
<sequence length="242" mass="27112">MTVSYTDMIAAFNIGSAHPGGLAVTKEMFQQVEKHPHQSILDVGCGTGRTVQYISEQTTGKIIGIDYDPKMITKAKQKLANTTNVELKTGNVEALPIDEETIDCIISESVTSFAHIPVALKEYARVLRENGILCLLEMTATMPLSPEAKQELTSFYGLSSIYTEPEWREAIERAGFTLLDSLSFAPETEGVLDSDIHQTIDPVYFDIMARHYQLTEKYRDVLGSRIYYCQKTPKRIRQHVGN</sequence>
<keyword evidence="2" id="KW-0808">Transferase</keyword>
<dbReference type="InterPro" id="IPR050508">
    <property type="entry name" value="Methyltransf_Superfamily"/>
</dbReference>
<dbReference type="GO" id="GO:0032259">
    <property type="term" value="P:methylation"/>
    <property type="evidence" value="ECO:0007669"/>
    <property type="project" value="UniProtKB-KW"/>
</dbReference>
<dbReference type="PANTHER" id="PTHR42912">
    <property type="entry name" value="METHYLTRANSFERASE"/>
    <property type="match status" value="1"/>
</dbReference>
<dbReference type="EMBL" id="JAPRAT010000034">
    <property type="protein sequence ID" value="MCZ0704369.1"/>
    <property type="molecule type" value="Genomic_DNA"/>
</dbReference>
<proteinExistence type="predicted"/>
<dbReference type="CDD" id="cd02440">
    <property type="entry name" value="AdoMet_MTases"/>
    <property type="match status" value="1"/>
</dbReference>
<feature type="domain" description="Methyltransferase" evidence="1">
    <location>
        <begin position="40"/>
        <end position="131"/>
    </location>
</feature>
<organism evidence="2 3">
    <name type="scientific">Natronobacillus azotifigens</name>
    <dbReference type="NCBI Taxonomy" id="472978"/>
    <lineage>
        <taxon>Bacteria</taxon>
        <taxon>Bacillati</taxon>
        <taxon>Bacillota</taxon>
        <taxon>Bacilli</taxon>
        <taxon>Bacillales</taxon>
        <taxon>Bacillaceae</taxon>
        <taxon>Natronobacillus</taxon>
    </lineage>
</organism>
<evidence type="ECO:0000259" key="1">
    <source>
        <dbReference type="Pfam" id="PF13649"/>
    </source>
</evidence>
<reference evidence="2" key="1">
    <citation type="submission" date="2022-11" db="EMBL/GenBank/DDBJ databases">
        <title>WGS of Natronobacillus azotifigens 24KS-1, an anaerobic diazotrophic haloalkaliphile from soda-rich habitats.</title>
        <authorList>
            <person name="Sorokin D.Y."/>
            <person name="Merkel A.Y."/>
        </authorList>
    </citation>
    <scope>NUCLEOTIDE SEQUENCE</scope>
    <source>
        <strain evidence="2">24KS-1</strain>
    </source>
</reference>
<accession>A0A9J6RGV3</accession>